<dbReference type="PROSITE" id="PS50966">
    <property type="entry name" value="ZF_SWIM"/>
    <property type="match status" value="1"/>
</dbReference>
<evidence type="ECO:0000313" key="4">
    <source>
        <dbReference type="Proteomes" id="UP000005408"/>
    </source>
</evidence>
<evidence type="ECO:0000313" key="3">
    <source>
        <dbReference type="EnsemblMetazoa" id="G31289.1:cds"/>
    </source>
</evidence>
<keyword evidence="1" id="KW-0479">Metal-binding</keyword>
<dbReference type="PANTHER" id="PTHR47526:SF3">
    <property type="entry name" value="PHD-TYPE DOMAIN-CONTAINING PROTEIN"/>
    <property type="match status" value="1"/>
</dbReference>
<dbReference type="OrthoDB" id="6131569at2759"/>
<organism evidence="3 4">
    <name type="scientific">Magallana gigas</name>
    <name type="common">Pacific oyster</name>
    <name type="synonym">Crassostrea gigas</name>
    <dbReference type="NCBI Taxonomy" id="29159"/>
    <lineage>
        <taxon>Eukaryota</taxon>
        <taxon>Metazoa</taxon>
        <taxon>Spiralia</taxon>
        <taxon>Lophotrochozoa</taxon>
        <taxon>Mollusca</taxon>
        <taxon>Bivalvia</taxon>
        <taxon>Autobranchia</taxon>
        <taxon>Pteriomorphia</taxon>
        <taxon>Ostreida</taxon>
        <taxon>Ostreoidea</taxon>
        <taxon>Ostreidae</taxon>
        <taxon>Magallana</taxon>
    </lineage>
</organism>
<keyword evidence="1" id="KW-0862">Zinc</keyword>
<protein>
    <recommendedName>
        <fullName evidence="2">SWIM-type domain-containing protein</fullName>
    </recommendedName>
</protein>
<sequence length="149" mass="16263">MTITITTSSISESHCSCKAGVSGTCSHSIGMLYTLIHYKNLGMTEVPSTLACTSMPQQWHKPRGSKISPEPLSAMVFSKPKQTPRKKRPIHSIMPKMRIPDIGAMEVKKLKTDSAAVGTPLSYLLQEEVQLIETTLGGVQMGSMLPYQV</sequence>
<dbReference type="InterPro" id="IPR007527">
    <property type="entry name" value="Znf_SWIM"/>
</dbReference>
<accession>A0A8W8MAB3</accession>
<evidence type="ECO:0000256" key="1">
    <source>
        <dbReference type="PROSITE-ProRule" id="PRU00325"/>
    </source>
</evidence>
<dbReference type="OMA" id="SEANCSC"/>
<reference evidence="3" key="1">
    <citation type="submission" date="2022-08" db="UniProtKB">
        <authorList>
            <consortium name="EnsemblMetazoa"/>
        </authorList>
    </citation>
    <scope>IDENTIFICATION</scope>
    <source>
        <strain evidence="3">05x7-T-G4-1.051#20</strain>
    </source>
</reference>
<dbReference type="GO" id="GO:0008270">
    <property type="term" value="F:zinc ion binding"/>
    <property type="evidence" value="ECO:0007669"/>
    <property type="project" value="UniProtKB-KW"/>
</dbReference>
<name>A0A8W8MAB3_MAGGI</name>
<dbReference type="AlphaFoldDB" id="A0A8W8MAB3"/>
<dbReference type="PANTHER" id="PTHR47526">
    <property type="entry name" value="ATP-DEPENDENT DNA HELICASE"/>
    <property type="match status" value="1"/>
</dbReference>
<feature type="domain" description="SWIM-type" evidence="2">
    <location>
        <begin position="1"/>
        <end position="36"/>
    </location>
</feature>
<evidence type="ECO:0000259" key="2">
    <source>
        <dbReference type="PROSITE" id="PS50966"/>
    </source>
</evidence>
<dbReference type="EnsemblMetazoa" id="G31289.1">
    <property type="protein sequence ID" value="G31289.1:cds"/>
    <property type="gene ID" value="G31289"/>
</dbReference>
<proteinExistence type="predicted"/>
<keyword evidence="1" id="KW-0863">Zinc-finger</keyword>
<keyword evidence="4" id="KW-1185">Reference proteome</keyword>
<dbReference type="Proteomes" id="UP000005408">
    <property type="component" value="Unassembled WGS sequence"/>
</dbReference>